<dbReference type="GO" id="GO:0031102">
    <property type="term" value="P:neuron projection regeneration"/>
    <property type="evidence" value="ECO:0007669"/>
    <property type="project" value="TreeGrafter"/>
</dbReference>
<evidence type="ECO:0000256" key="1">
    <source>
        <dbReference type="ARBA" id="ARBA00022614"/>
    </source>
</evidence>
<feature type="transmembrane region" description="Helical" evidence="3">
    <location>
        <begin position="425"/>
        <end position="449"/>
    </location>
</feature>
<dbReference type="Proteomes" id="UP000324091">
    <property type="component" value="Chromosome 5"/>
</dbReference>
<dbReference type="InterPro" id="IPR003591">
    <property type="entry name" value="Leu-rich_rpt_typical-subtyp"/>
</dbReference>
<organism evidence="4 5">
    <name type="scientific">Takifugu flavidus</name>
    <name type="common">sansaifugu</name>
    <dbReference type="NCBI Taxonomy" id="433684"/>
    <lineage>
        <taxon>Eukaryota</taxon>
        <taxon>Metazoa</taxon>
        <taxon>Chordata</taxon>
        <taxon>Craniata</taxon>
        <taxon>Vertebrata</taxon>
        <taxon>Euteleostomi</taxon>
        <taxon>Actinopterygii</taxon>
        <taxon>Neopterygii</taxon>
        <taxon>Teleostei</taxon>
        <taxon>Neoteleostei</taxon>
        <taxon>Acanthomorphata</taxon>
        <taxon>Eupercaria</taxon>
        <taxon>Tetraodontiformes</taxon>
        <taxon>Tetradontoidea</taxon>
        <taxon>Tetraodontidae</taxon>
        <taxon>Takifugu</taxon>
    </lineage>
</organism>
<accession>A0A5C6MZF8</accession>
<proteinExistence type="predicted"/>
<gene>
    <name evidence="4" type="ORF">D4764_05G0004960</name>
</gene>
<evidence type="ECO:0000256" key="2">
    <source>
        <dbReference type="ARBA" id="ARBA00022737"/>
    </source>
</evidence>
<keyword evidence="5" id="KW-1185">Reference proteome</keyword>
<protein>
    <recommendedName>
        <fullName evidence="6">LRRCT domain-containing protein</fullName>
    </recommendedName>
</protein>
<keyword evidence="3" id="KW-0812">Transmembrane</keyword>
<keyword evidence="3" id="KW-0472">Membrane</keyword>
<dbReference type="Pfam" id="PF13855">
    <property type="entry name" value="LRR_8"/>
    <property type="match status" value="2"/>
</dbReference>
<dbReference type="InterPro" id="IPR051071">
    <property type="entry name" value="LRR-bact_E3_ubiq_ligases"/>
</dbReference>
<dbReference type="InterPro" id="IPR032675">
    <property type="entry name" value="LRR_dom_sf"/>
</dbReference>
<reference evidence="4 5" key="1">
    <citation type="submission" date="2019-04" db="EMBL/GenBank/DDBJ databases">
        <title>Chromosome genome assembly for Takifugu flavidus.</title>
        <authorList>
            <person name="Xiao S."/>
        </authorList>
    </citation>
    <scope>NUCLEOTIDE SEQUENCE [LARGE SCALE GENOMIC DNA]</scope>
    <source>
        <strain evidence="4">HTHZ2018</strain>
        <tissue evidence="4">Muscle</tissue>
    </source>
</reference>
<keyword evidence="3" id="KW-1133">Transmembrane helix</keyword>
<dbReference type="SUPFAM" id="SSF52058">
    <property type="entry name" value="L domain-like"/>
    <property type="match status" value="1"/>
</dbReference>
<dbReference type="PROSITE" id="PS51450">
    <property type="entry name" value="LRR"/>
    <property type="match status" value="1"/>
</dbReference>
<dbReference type="AlphaFoldDB" id="A0A5C6MZF8"/>
<evidence type="ECO:0000313" key="5">
    <source>
        <dbReference type="Proteomes" id="UP000324091"/>
    </source>
</evidence>
<keyword evidence="1" id="KW-0433">Leucine-rich repeat</keyword>
<keyword evidence="2" id="KW-0677">Repeat</keyword>
<dbReference type="InterPro" id="IPR001611">
    <property type="entry name" value="Leu-rich_rpt"/>
</dbReference>
<name>A0A5C6MZF8_9TELE</name>
<evidence type="ECO:0008006" key="6">
    <source>
        <dbReference type="Google" id="ProtNLM"/>
    </source>
</evidence>
<dbReference type="PANTHER" id="PTHR47114:SF3">
    <property type="entry name" value="LEUCINE-RICH ALPHA-2-GLYCOPROTEIN-LIKE"/>
    <property type="match status" value="1"/>
</dbReference>
<evidence type="ECO:0000256" key="3">
    <source>
        <dbReference type="SAM" id="Phobius"/>
    </source>
</evidence>
<comment type="caution">
    <text evidence="4">The sequence shown here is derived from an EMBL/GenBank/DDBJ whole genome shotgun (WGS) entry which is preliminary data.</text>
</comment>
<sequence length="470" mass="51064">MSICLESTRTRNILRSQEDHVVTARLALLLHTQENVSLMSPCPTGCCCLGAGSLVLCESLGLRSLPRSVPLRTSALSVARNQLCNVDHQFLAFSGLQELSLGHNLLSRFPRGLPASLGSLQLHENHITYITSGSLRKLGNLTRLDLEYNHIRAIQPGALQALSKLRVLTLKGNKLTSVPGRLPTSLARLDLSENCISALDLPSLSSLVNLQSLKINSNRLRSVPGSAFDSLARLRSLDLANNLWACRCDILYLYRWLLSGGVRTAADIVCTEPTHLAHHVLLNLTVLDICPRVPGSSDRQNLDLTSEGKLVILENKTEFENPLKQTSEVTNVGVHPHMLADYYALANITYEGCFSLTKTQSAGSNLLKATPAPSFGQQKFRDNTTSHYPGLKATSAGETQPLLSTNGQAARTTPLPLAQMEPESAVVVSLLALTCALLFVLTLVLLLLLKQVLLRQRRVAPLDVGPGKCT</sequence>
<dbReference type="PANTHER" id="PTHR47114">
    <property type="match status" value="1"/>
</dbReference>
<dbReference type="SMART" id="SM00369">
    <property type="entry name" value="LRR_TYP"/>
    <property type="match status" value="5"/>
</dbReference>
<dbReference type="EMBL" id="RHFK02000018">
    <property type="protein sequence ID" value="TWW60406.1"/>
    <property type="molecule type" value="Genomic_DNA"/>
</dbReference>
<dbReference type="Gene3D" id="3.80.10.10">
    <property type="entry name" value="Ribonuclease Inhibitor"/>
    <property type="match status" value="3"/>
</dbReference>
<evidence type="ECO:0000313" key="4">
    <source>
        <dbReference type="EMBL" id="TWW60406.1"/>
    </source>
</evidence>